<keyword evidence="14" id="KW-1185">Reference proteome</keyword>
<dbReference type="NCBIfam" id="TIGR00125">
    <property type="entry name" value="cyt_tran_rel"/>
    <property type="match status" value="1"/>
</dbReference>
<evidence type="ECO:0000256" key="11">
    <source>
        <dbReference type="HAMAP-Rule" id="MF_00244"/>
    </source>
</evidence>
<dbReference type="NCBIfam" id="TIGR00482">
    <property type="entry name" value="nicotinate (nicotinamide) nucleotide adenylyltransferase"/>
    <property type="match status" value="1"/>
</dbReference>
<protein>
    <recommendedName>
        <fullName evidence="11">Probable nicotinate-nucleotide adenylyltransferase</fullName>
        <ecNumber evidence="11">2.7.7.18</ecNumber>
    </recommendedName>
    <alternativeName>
        <fullName evidence="11">Deamido-NAD(+) diphosphorylase</fullName>
    </alternativeName>
    <alternativeName>
        <fullName evidence="11">Deamido-NAD(+) pyrophosphorylase</fullName>
    </alternativeName>
    <alternativeName>
        <fullName evidence="11">Nicotinate mononucleotide adenylyltransferase</fullName>
        <shortName evidence="11">NaMN adenylyltransferase</shortName>
    </alternativeName>
</protein>
<keyword evidence="7 11" id="KW-0547">Nucleotide-binding</keyword>
<dbReference type="eggNOG" id="COG1057">
    <property type="taxonomic scope" value="Bacteria"/>
</dbReference>
<evidence type="ECO:0000256" key="5">
    <source>
        <dbReference type="ARBA" id="ARBA00022679"/>
    </source>
</evidence>
<keyword evidence="6 11" id="KW-0548">Nucleotidyltransferase</keyword>
<keyword evidence="9 11" id="KW-0520">NAD</keyword>
<dbReference type="GO" id="GO:0005524">
    <property type="term" value="F:ATP binding"/>
    <property type="evidence" value="ECO:0007669"/>
    <property type="project" value="UniProtKB-KW"/>
</dbReference>
<dbReference type="HAMAP" id="MF_00244">
    <property type="entry name" value="NaMN_adenylyltr"/>
    <property type="match status" value="1"/>
</dbReference>
<dbReference type="Pfam" id="PF01467">
    <property type="entry name" value="CTP_transf_like"/>
    <property type="match status" value="1"/>
</dbReference>
<evidence type="ECO:0000256" key="10">
    <source>
        <dbReference type="ARBA" id="ARBA00048721"/>
    </source>
</evidence>
<dbReference type="InterPro" id="IPR005248">
    <property type="entry name" value="NadD/NMNAT"/>
</dbReference>
<organism evidence="13 14">
    <name type="scientific">Aequoribacter fuscus</name>
    <dbReference type="NCBI Taxonomy" id="2518989"/>
    <lineage>
        <taxon>Bacteria</taxon>
        <taxon>Pseudomonadati</taxon>
        <taxon>Pseudomonadota</taxon>
        <taxon>Gammaproteobacteria</taxon>
        <taxon>Cellvibrionales</taxon>
        <taxon>Halieaceae</taxon>
        <taxon>Aequoribacter</taxon>
    </lineage>
</organism>
<dbReference type="CDD" id="cd02165">
    <property type="entry name" value="NMNAT"/>
    <property type="match status" value="1"/>
</dbReference>
<dbReference type="Proteomes" id="UP000005615">
    <property type="component" value="Unassembled WGS sequence"/>
</dbReference>
<dbReference type="AlphaFoldDB" id="F3KYG1"/>
<evidence type="ECO:0000256" key="2">
    <source>
        <dbReference type="ARBA" id="ARBA00005019"/>
    </source>
</evidence>
<evidence type="ECO:0000256" key="8">
    <source>
        <dbReference type="ARBA" id="ARBA00022840"/>
    </source>
</evidence>
<evidence type="ECO:0000256" key="1">
    <source>
        <dbReference type="ARBA" id="ARBA00002324"/>
    </source>
</evidence>
<evidence type="ECO:0000313" key="14">
    <source>
        <dbReference type="Proteomes" id="UP000005615"/>
    </source>
</evidence>
<dbReference type="UniPathway" id="UPA00253">
    <property type="reaction ID" value="UER00332"/>
</dbReference>
<evidence type="ECO:0000256" key="3">
    <source>
        <dbReference type="ARBA" id="ARBA00009014"/>
    </source>
</evidence>
<comment type="catalytic activity">
    <reaction evidence="10 11">
        <text>nicotinate beta-D-ribonucleotide + ATP + H(+) = deamido-NAD(+) + diphosphate</text>
        <dbReference type="Rhea" id="RHEA:22860"/>
        <dbReference type="ChEBI" id="CHEBI:15378"/>
        <dbReference type="ChEBI" id="CHEBI:30616"/>
        <dbReference type="ChEBI" id="CHEBI:33019"/>
        <dbReference type="ChEBI" id="CHEBI:57502"/>
        <dbReference type="ChEBI" id="CHEBI:58437"/>
        <dbReference type="EC" id="2.7.7.18"/>
    </reaction>
</comment>
<gene>
    <name evidence="11" type="primary">nadD</name>
    <name evidence="13" type="ORF">IMCC3088_1556</name>
</gene>
<accession>F3KYG1</accession>
<dbReference type="SUPFAM" id="SSF52374">
    <property type="entry name" value="Nucleotidylyl transferase"/>
    <property type="match status" value="1"/>
</dbReference>
<comment type="pathway">
    <text evidence="2 11">Cofactor biosynthesis; NAD(+) biosynthesis; deamido-NAD(+) from nicotinate D-ribonucleotide: step 1/1.</text>
</comment>
<proteinExistence type="inferred from homology"/>
<dbReference type="EMBL" id="AEIG01000003">
    <property type="protein sequence ID" value="EGG30896.1"/>
    <property type="molecule type" value="Genomic_DNA"/>
</dbReference>
<dbReference type="STRING" id="2518989.IMCC3088_1556"/>
<keyword evidence="5 11" id="KW-0808">Transferase</keyword>
<evidence type="ECO:0000256" key="9">
    <source>
        <dbReference type="ARBA" id="ARBA00023027"/>
    </source>
</evidence>
<evidence type="ECO:0000256" key="4">
    <source>
        <dbReference type="ARBA" id="ARBA00022642"/>
    </source>
</evidence>
<keyword evidence="4 11" id="KW-0662">Pyridine nucleotide biosynthesis</keyword>
<dbReference type="Gene3D" id="3.40.50.620">
    <property type="entry name" value="HUPs"/>
    <property type="match status" value="1"/>
</dbReference>
<comment type="caution">
    <text evidence="13">The sequence shown here is derived from an EMBL/GenBank/DDBJ whole genome shotgun (WGS) entry which is preliminary data.</text>
</comment>
<evidence type="ECO:0000256" key="7">
    <source>
        <dbReference type="ARBA" id="ARBA00022741"/>
    </source>
</evidence>
<comment type="similarity">
    <text evidence="3 11">Belongs to the NadD family.</text>
</comment>
<feature type="domain" description="Cytidyltransferase-like" evidence="12">
    <location>
        <begin position="1"/>
        <end position="178"/>
    </location>
</feature>
<keyword evidence="8 11" id="KW-0067">ATP-binding</keyword>
<dbReference type="GO" id="GO:0004515">
    <property type="term" value="F:nicotinate-nucleotide adenylyltransferase activity"/>
    <property type="evidence" value="ECO:0007669"/>
    <property type="project" value="UniProtKB-UniRule"/>
</dbReference>
<dbReference type="PANTHER" id="PTHR39321">
    <property type="entry name" value="NICOTINATE-NUCLEOTIDE ADENYLYLTRANSFERASE-RELATED"/>
    <property type="match status" value="1"/>
</dbReference>
<evidence type="ECO:0000313" key="13">
    <source>
        <dbReference type="EMBL" id="EGG30896.1"/>
    </source>
</evidence>
<sequence length="204" mass="22329">MGGTFDPIHNGHIRMAIESCEALGLSSITLVPAADPPHRDAPRVNAARRLAMVAESVKDIAQLEVDGRELQRSGKSYSFATACEFRAEVGIDASLTMIMGADAFLGFTSWHRWQEFLEVLNIVVLARPGWAWPEQGELASWVSKCRVDVNALPGQSRGGVAFLSSRLLDISASDIRERLQAGLSIDGLVPDVVRHYIAQQKLYV</sequence>
<comment type="function">
    <text evidence="1 11">Catalyzes the reversible adenylation of nicotinate mononucleotide (NaMN) to nicotinic acid adenine dinucleotide (NaAD).</text>
</comment>
<dbReference type="InterPro" id="IPR004821">
    <property type="entry name" value="Cyt_trans-like"/>
</dbReference>
<dbReference type="PANTHER" id="PTHR39321:SF3">
    <property type="entry name" value="PHOSPHOPANTETHEINE ADENYLYLTRANSFERASE"/>
    <property type="match status" value="1"/>
</dbReference>
<dbReference type="EC" id="2.7.7.18" evidence="11"/>
<evidence type="ECO:0000259" key="12">
    <source>
        <dbReference type="Pfam" id="PF01467"/>
    </source>
</evidence>
<dbReference type="NCBIfam" id="NF000839">
    <property type="entry name" value="PRK00071.1-1"/>
    <property type="match status" value="1"/>
</dbReference>
<dbReference type="InterPro" id="IPR014729">
    <property type="entry name" value="Rossmann-like_a/b/a_fold"/>
</dbReference>
<reference evidence="13 14" key="1">
    <citation type="journal article" date="2011" name="J. Bacteriol.">
        <title>Genome sequence of strain IMCC3088, a proteorhodopsin-containing marine bacterium belonging to the OM60/NOR5 clade.</title>
        <authorList>
            <person name="Jang Y."/>
            <person name="Oh H.M."/>
            <person name="Kang I."/>
            <person name="Lee K."/>
            <person name="Yang S.J."/>
            <person name="Cho J.C."/>
        </authorList>
    </citation>
    <scope>NUCLEOTIDE SEQUENCE [LARGE SCALE GENOMIC DNA]</scope>
    <source>
        <strain evidence="13 14">IMCC3088</strain>
    </source>
</reference>
<dbReference type="GO" id="GO:0009435">
    <property type="term" value="P:NAD+ biosynthetic process"/>
    <property type="evidence" value="ECO:0007669"/>
    <property type="project" value="UniProtKB-UniRule"/>
</dbReference>
<evidence type="ECO:0000256" key="6">
    <source>
        <dbReference type="ARBA" id="ARBA00022695"/>
    </source>
</evidence>
<name>F3KYG1_9GAMM</name>